<dbReference type="Gene3D" id="3.40.50.720">
    <property type="entry name" value="NAD(P)-binding Rossmann-like Domain"/>
    <property type="match status" value="1"/>
</dbReference>
<dbReference type="PRINTS" id="PR00081">
    <property type="entry name" value="GDHRDH"/>
</dbReference>
<protein>
    <submittedName>
        <fullName evidence="3">SDR family NAD(P)-dependent oxidoreductase</fullName>
    </submittedName>
</protein>
<dbReference type="Proteomes" id="UP001595528">
    <property type="component" value="Unassembled WGS sequence"/>
</dbReference>
<dbReference type="Pfam" id="PF00106">
    <property type="entry name" value="adh_short"/>
    <property type="match status" value="1"/>
</dbReference>
<dbReference type="EMBL" id="JBHRTR010000048">
    <property type="protein sequence ID" value="MFC3230693.1"/>
    <property type="molecule type" value="Genomic_DNA"/>
</dbReference>
<comment type="similarity">
    <text evidence="2">Belongs to the short-chain dehydrogenases/reductases (SDR) family.</text>
</comment>
<sequence length="280" mass="29442">MNLKGKVALVTGATDGVGRRVAAQLGSGGAHVLVHGRDADRGAAAVQEVEAAGGTARFYRADFATLAEVRDLAAAVTRDHDRLHILVNNAGIFTGPPGTGRQLSEDGIELRLAVNYLAGFLLTRKLLPLLKAAAGAGAEKARIVNVASLAQAPFDFHDPMLENGYEPRRAYAVSKLAQITDTFALAPQLEGMGITVNALHPATLMDTSMVRESGMGVQSSVEEGLEAIMHLAAGDDMEGRSGLYFNGLAEDRADDQASDPQAQAQLRALSEKWTGLQEGA</sequence>
<dbReference type="SUPFAM" id="SSF51735">
    <property type="entry name" value="NAD(P)-binding Rossmann-fold domains"/>
    <property type="match status" value="1"/>
</dbReference>
<evidence type="ECO:0000313" key="3">
    <source>
        <dbReference type="EMBL" id="MFC3230693.1"/>
    </source>
</evidence>
<dbReference type="PANTHER" id="PTHR43157">
    <property type="entry name" value="PHOSPHATIDYLINOSITOL-GLYCAN BIOSYNTHESIS CLASS F PROTEIN-RELATED"/>
    <property type="match status" value="1"/>
</dbReference>
<name>A0ABV7L7W4_9PROT</name>
<gene>
    <name evidence="3" type="ORF">ACFOGJ_25820</name>
</gene>
<proteinExistence type="inferred from homology"/>
<dbReference type="InterPro" id="IPR002347">
    <property type="entry name" value="SDR_fam"/>
</dbReference>
<dbReference type="PRINTS" id="PR00080">
    <property type="entry name" value="SDRFAMILY"/>
</dbReference>
<organism evidence="3 4">
    <name type="scientific">Marinibaculum pumilum</name>
    <dbReference type="NCBI Taxonomy" id="1766165"/>
    <lineage>
        <taxon>Bacteria</taxon>
        <taxon>Pseudomonadati</taxon>
        <taxon>Pseudomonadota</taxon>
        <taxon>Alphaproteobacteria</taxon>
        <taxon>Rhodospirillales</taxon>
        <taxon>Rhodospirillaceae</taxon>
        <taxon>Marinibaculum</taxon>
    </lineage>
</organism>
<evidence type="ECO:0000256" key="1">
    <source>
        <dbReference type="ARBA" id="ARBA00023002"/>
    </source>
</evidence>
<evidence type="ECO:0000313" key="4">
    <source>
        <dbReference type="Proteomes" id="UP001595528"/>
    </source>
</evidence>
<reference evidence="4" key="1">
    <citation type="journal article" date="2019" name="Int. J. Syst. Evol. Microbiol.">
        <title>The Global Catalogue of Microorganisms (GCM) 10K type strain sequencing project: providing services to taxonomists for standard genome sequencing and annotation.</title>
        <authorList>
            <consortium name="The Broad Institute Genomics Platform"/>
            <consortium name="The Broad Institute Genome Sequencing Center for Infectious Disease"/>
            <person name="Wu L."/>
            <person name="Ma J."/>
        </authorList>
    </citation>
    <scope>NUCLEOTIDE SEQUENCE [LARGE SCALE GENOMIC DNA]</scope>
    <source>
        <strain evidence="4">KCTC 42964</strain>
    </source>
</reference>
<dbReference type="RefSeq" id="WP_379906104.1">
    <property type="nucleotide sequence ID" value="NZ_JBHRTR010000048.1"/>
</dbReference>
<accession>A0ABV7L7W4</accession>
<comment type="caution">
    <text evidence="3">The sequence shown here is derived from an EMBL/GenBank/DDBJ whole genome shotgun (WGS) entry which is preliminary data.</text>
</comment>
<dbReference type="InterPro" id="IPR036291">
    <property type="entry name" value="NAD(P)-bd_dom_sf"/>
</dbReference>
<keyword evidence="1" id="KW-0560">Oxidoreductase</keyword>
<keyword evidence="4" id="KW-1185">Reference proteome</keyword>
<dbReference type="PANTHER" id="PTHR43157:SF31">
    <property type="entry name" value="PHOSPHATIDYLINOSITOL-GLYCAN BIOSYNTHESIS CLASS F PROTEIN"/>
    <property type="match status" value="1"/>
</dbReference>
<evidence type="ECO:0000256" key="2">
    <source>
        <dbReference type="RuleBase" id="RU000363"/>
    </source>
</evidence>